<gene>
    <name evidence="2" type="ORF">EMO89_02525</name>
</gene>
<reference evidence="2 3" key="1">
    <citation type="journal article" date="2019" name="Syst. Appl. Microbiol.">
        <title>Characterization of Bifidobacterium species in feaces of the Egyptian fruit bat: Description of B. vespertilionis sp. nov. and B. rousetti sp. nov.</title>
        <authorList>
            <person name="Modesto M."/>
            <person name="Satti M."/>
            <person name="Watanabe K."/>
            <person name="Puglisi E."/>
            <person name="Morelli L."/>
            <person name="Huang C.-H."/>
            <person name="Liou J.-S."/>
            <person name="Miyashita M."/>
            <person name="Tamura T."/>
            <person name="Saito S."/>
            <person name="Mori K."/>
            <person name="Huang L."/>
            <person name="Sciavilla P."/>
            <person name="Sandri C."/>
            <person name="Spiezio C."/>
            <person name="Vitali F."/>
            <person name="Cavalieri D."/>
            <person name="Perpetuini G."/>
            <person name="Tofalo R."/>
            <person name="Bonetti A."/>
            <person name="Arita M."/>
            <person name="Mattarelli P."/>
        </authorList>
    </citation>
    <scope>NUCLEOTIDE SEQUENCE [LARGE SCALE GENOMIC DNA]</scope>
    <source>
        <strain evidence="2 3">RST7</strain>
    </source>
</reference>
<keyword evidence="1" id="KW-1133">Transmembrane helix</keyword>
<organism evidence="2 3">
    <name type="scientific">Bifidobacterium tissieri</name>
    <dbReference type="NCBI Taxonomy" id="1630162"/>
    <lineage>
        <taxon>Bacteria</taxon>
        <taxon>Bacillati</taxon>
        <taxon>Actinomycetota</taxon>
        <taxon>Actinomycetes</taxon>
        <taxon>Bifidobacteriales</taxon>
        <taxon>Bifidobacteriaceae</taxon>
        <taxon>Bifidobacterium</taxon>
    </lineage>
</organism>
<name>A0A5M9ZVN7_9BIFI</name>
<dbReference type="AlphaFoldDB" id="A0A5M9ZVN7"/>
<sequence length="65" mass="6766">MNGIFLGIICAAMPLLTALTIAVLYRNDPESRLPYAILAALIGGMATLLAVAYLLTITTAIQGGM</sequence>
<keyword evidence="1" id="KW-0812">Transmembrane</keyword>
<feature type="transmembrane region" description="Helical" evidence="1">
    <location>
        <begin position="37"/>
        <end position="61"/>
    </location>
</feature>
<feature type="transmembrane region" description="Helical" evidence="1">
    <location>
        <begin position="6"/>
        <end position="25"/>
    </location>
</feature>
<keyword evidence="1" id="KW-0472">Membrane</keyword>
<dbReference type="EMBL" id="RZUI01000002">
    <property type="protein sequence ID" value="KAA8831620.1"/>
    <property type="molecule type" value="Genomic_DNA"/>
</dbReference>
<dbReference type="RefSeq" id="WP_150380793.1">
    <property type="nucleotide sequence ID" value="NZ_RZUI01000002.1"/>
</dbReference>
<evidence type="ECO:0000256" key="1">
    <source>
        <dbReference type="SAM" id="Phobius"/>
    </source>
</evidence>
<evidence type="ECO:0000313" key="3">
    <source>
        <dbReference type="Proteomes" id="UP000412028"/>
    </source>
</evidence>
<protein>
    <submittedName>
        <fullName evidence="2">Uncharacterized protein</fullName>
    </submittedName>
</protein>
<dbReference type="Proteomes" id="UP000412028">
    <property type="component" value="Unassembled WGS sequence"/>
</dbReference>
<evidence type="ECO:0000313" key="2">
    <source>
        <dbReference type="EMBL" id="KAA8831620.1"/>
    </source>
</evidence>
<comment type="caution">
    <text evidence="2">The sequence shown here is derived from an EMBL/GenBank/DDBJ whole genome shotgun (WGS) entry which is preliminary data.</text>
</comment>
<proteinExistence type="predicted"/>
<accession>A0A5M9ZVN7</accession>